<dbReference type="Proteomes" id="UP000247498">
    <property type="component" value="Unassembled WGS sequence"/>
</dbReference>
<evidence type="ECO:0000313" key="2">
    <source>
        <dbReference type="EMBL" id="GBF96917.1"/>
    </source>
</evidence>
<sequence length="83" mass="9738">MPHPRSFYLKLGAACFVLGGCMELFMINTGFYNIVTQTEAERWEQTREEREERARQFRASVVEQYRRRGLEPPAALRSDRPDA</sequence>
<dbReference type="EMBL" id="BDRX01000089">
    <property type="protein sequence ID" value="GBF96917.1"/>
    <property type="molecule type" value="Genomic_DNA"/>
</dbReference>
<accession>A0A2V0PI15</accession>
<reference evidence="2 3" key="1">
    <citation type="journal article" date="2018" name="Sci. Rep.">
        <title>Raphidocelis subcapitata (=Pseudokirchneriella subcapitata) provides an insight into genome evolution and environmental adaptations in the Sphaeropleales.</title>
        <authorList>
            <person name="Suzuki S."/>
            <person name="Yamaguchi H."/>
            <person name="Nakajima N."/>
            <person name="Kawachi M."/>
        </authorList>
    </citation>
    <scope>NUCLEOTIDE SEQUENCE [LARGE SCALE GENOMIC DNA]</scope>
    <source>
        <strain evidence="2 3">NIES-35</strain>
    </source>
</reference>
<dbReference type="PANTHER" id="PTHR36377:SF1">
    <property type="entry name" value="DNA MISMATCH REPAIR PROTEIN"/>
    <property type="match status" value="1"/>
</dbReference>
<evidence type="ECO:0000256" key="1">
    <source>
        <dbReference type="SAM" id="Phobius"/>
    </source>
</evidence>
<dbReference type="AlphaFoldDB" id="A0A2V0PI15"/>
<dbReference type="PANTHER" id="PTHR36377">
    <property type="entry name" value="DNA MISMATCH REPAIR PROTEIN"/>
    <property type="match status" value="1"/>
</dbReference>
<evidence type="ECO:0000313" key="3">
    <source>
        <dbReference type="Proteomes" id="UP000247498"/>
    </source>
</evidence>
<organism evidence="2 3">
    <name type="scientific">Raphidocelis subcapitata</name>
    <dbReference type="NCBI Taxonomy" id="307507"/>
    <lineage>
        <taxon>Eukaryota</taxon>
        <taxon>Viridiplantae</taxon>
        <taxon>Chlorophyta</taxon>
        <taxon>core chlorophytes</taxon>
        <taxon>Chlorophyceae</taxon>
        <taxon>CS clade</taxon>
        <taxon>Sphaeropleales</taxon>
        <taxon>Selenastraceae</taxon>
        <taxon>Raphidocelis</taxon>
    </lineage>
</organism>
<proteinExistence type="predicted"/>
<gene>
    <name evidence="2" type="ORF">Rsub_08997</name>
</gene>
<protein>
    <submittedName>
        <fullName evidence="2">Uncharacterized protein</fullName>
    </submittedName>
</protein>
<keyword evidence="1" id="KW-1133">Transmembrane helix</keyword>
<keyword evidence="1" id="KW-0812">Transmembrane</keyword>
<dbReference type="PROSITE" id="PS51257">
    <property type="entry name" value="PROKAR_LIPOPROTEIN"/>
    <property type="match status" value="1"/>
</dbReference>
<dbReference type="OrthoDB" id="511541at2759"/>
<feature type="transmembrane region" description="Helical" evidence="1">
    <location>
        <begin position="7"/>
        <end position="27"/>
    </location>
</feature>
<keyword evidence="1" id="KW-0472">Membrane</keyword>
<comment type="caution">
    <text evidence="2">The sequence shown here is derived from an EMBL/GenBank/DDBJ whole genome shotgun (WGS) entry which is preliminary data.</text>
</comment>
<name>A0A2V0PI15_9CHLO</name>
<keyword evidence="3" id="KW-1185">Reference proteome</keyword>
<dbReference type="InParanoid" id="A0A2V0PI15"/>